<keyword evidence="1" id="KW-0862">Zinc</keyword>
<dbReference type="InterPro" id="IPR001878">
    <property type="entry name" value="Znf_CCHC"/>
</dbReference>
<reference evidence="4" key="1">
    <citation type="submission" date="2018-11" db="EMBL/GenBank/DDBJ databases">
        <authorList>
            <person name="Alioto T."/>
            <person name="Alioto T."/>
        </authorList>
    </citation>
    <scope>NUCLEOTIDE SEQUENCE</scope>
</reference>
<evidence type="ECO:0000256" key="1">
    <source>
        <dbReference type="PROSITE-ProRule" id="PRU00047"/>
    </source>
</evidence>
<dbReference type="GO" id="GO:0008270">
    <property type="term" value="F:zinc ion binding"/>
    <property type="evidence" value="ECO:0007669"/>
    <property type="project" value="UniProtKB-KW"/>
</dbReference>
<gene>
    <name evidence="4" type="ORF">MGAL_10B057070</name>
</gene>
<dbReference type="GO" id="GO:0003676">
    <property type="term" value="F:nucleic acid binding"/>
    <property type="evidence" value="ECO:0007669"/>
    <property type="project" value="InterPro"/>
</dbReference>
<dbReference type="OrthoDB" id="6161809at2759"/>
<feature type="compositionally biased region" description="Basic residues" evidence="2">
    <location>
        <begin position="366"/>
        <end position="379"/>
    </location>
</feature>
<evidence type="ECO:0000313" key="4">
    <source>
        <dbReference type="EMBL" id="VDI81329.1"/>
    </source>
</evidence>
<dbReference type="EMBL" id="UYJE01010249">
    <property type="protein sequence ID" value="VDI81329.1"/>
    <property type="molecule type" value="Genomic_DNA"/>
</dbReference>
<feature type="region of interest" description="Disordered" evidence="2">
    <location>
        <begin position="210"/>
        <end position="382"/>
    </location>
</feature>
<evidence type="ECO:0000259" key="3">
    <source>
        <dbReference type="PROSITE" id="PS50158"/>
    </source>
</evidence>
<dbReference type="AlphaFoldDB" id="A0A8B6HM62"/>
<evidence type="ECO:0000313" key="5">
    <source>
        <dbReference type="Proteomes" id="UP000596742"/>
    </source>
</evidence>
<comment type="caution">
    <text evidence="4">The sequence shown here is derived from an EMBL/GenBank/DDBJ whole genome shotgun (WGS) entry which is preliminary data.</text>
</comment>
<keyword evidence="1" id="KW-0863">Zinc-finger</keyword>
<feature type="compositionally biased region" description="Acidic residues" evidence="2">
    <location>
        <begin position="325"/>
        <end position="341"/>
    </location>
</feature>
<dbReference type="Proteomes" id="UP000596742">
    <property type="component" value="Unassembled WGS sequence"/>
</dbReference>
<evidence type="ECO:0000256" key="2">
    <source>
        <dbReference type="SAM" id="MobiDB-lite"/>
    </source>
</evidence>
<sequence length="432" mass="48048">MEVAILKRSVKVTISGPGRSKVTREMIITKLVGLLGNKTHLRSLWRTEAGPVWFATVETPEEADSLVVKRGVVGEEYSLVFTPCNRRRLHVRVHWLPLWTPTPDVVSFFERYGTIQSCYEETQSHTTLKAGYGTGVRHVEMDVREGTQFDIPYRTTINNRQCLITIPGRPPLCLKCGGYGHYRSDCQGGNRNRPGSYSDALKNLRSAAAGDVPVPETSGPAGPPHDKSGQRGNVGDINVTPDVSQENGTEDQEHSHSQGESVQDPDPISKEDEVVIGPQHDKRGRGHDDEENMGPLQDKRRRGQDEEENMGPPQDKRGRGRESTEDSAVEESMDEEDEYDHDEVNFLSDCGISFSPDTPQSSDIKKKQKKKQKKLKQKKLKAEANRLREALDNNTVPSLMSLLSPASTVLDPSIEIHEELRSGTESTSNSVT</sequence>
<proteinExistence type="predicted"/>
<feature type="compositionally biased region" description="Basic and acidic residues" evidence="2">
    <location>
        <begin position="314"/>
        <end position="324"/>
    </location>
</feature>
<dbReference type="PROSITE" id="PS50158">
    <property type="entry name" value="ZF_CCHC"/>
    <property type="match status" value="1"/>
</dbReference>
<organism evidence="4 5">
    <name type="scientific">Mytilus galloprovincialis</name>
    <name type="common">Mediterranean mussel</name>
    <dbReference type="NCBI Taxonomy" id="29158"/>
    <lineage>
        <taxon>Eukaryota</taxon>
        <taxon>Metazoa</taxon>
        <taxon>Spiralia</taxon>
        <taxon>Lophotrochozoa</taxon>
        <taxon>Mollusca</taxon>
        <taxon>Bivalvia</taxon>
        <taxon>Autobranchia</taxon>
        <taxon>Pteriomorphia</taxon>
        <taxon>Mytilida</taxon>
        <taxon>Mytiloidea</taxon>
        <taxon>Mytilidae</taxon>
        <taxon>Mytilinae</taxon>
        <taxon>Mytilus</taxon>
    </lineage>
</organism>
<keyword evidence="5" id="KW-1185">Reference proteome</keyword>
<accession>A0A8B6HM62</accession>
<protein>
    <recommendedName>
        <fullName evidence="3">CCHC-type domain-containing protein</fullName>
    </recommendedName>
</protein>
<keyword evidence="1" id="KW-0479">Metal-binding</keyword>
<name>A0A8B6HM62_MYTGA</name>
<feature type="domain" description="CCHC-type" evidence="3">
    <location>
        <begin position="173"/>
        <end position="186"/>
    </location>
</feature>